<dbReference type="Pfam" id="PF06839">
    <property type="entry name" value="Zn_ribbon_GRF"/>
    <property type="match status" value="1"/>
</dbReference>
<keyword evidence="5" id="KW-1133">Transmembrane helix</keyword>
<accession>A0A2U1KEE7</accession>
<evidence type="ECO:0000313" key="8">
    <source>
        <dbReference type="Proteomes" id="UP000245207"/>
    </source>
</evidence>
<dbReference type="OrthoDB" id="2822301at2759"/>
<comment type="caution">
    <text evidence="7">The sequence shown here is derived from an EMBL/GenBank/DDBJ whole genome shotgun (WGS) entry which is preliminary data.</text>
</comment>
<dbReference type="PROSITE" id="PS51999">
    <property type="entry name" value="ZF_GRF"/>
    <property type="match status" value="1"/>
</dbReference>
<reference evidence="7 8" key="1">
    <citation type="journal article" date="2018" name="Mol. Plant">
        <title>The genome of Artemisia annua provides insight into the evolution of Asteraceae family and artemisinin biosynthesis.</title>
        <authorList>
            <person name="Shen Q."/>
            <person name="Zhang L."/>
            <person name="Liao Z."/>
            <person name="Wang S."/>
            <person name="Yan T."/>
            <person name="Shi P."/>
            <person name="Liu M."/>
            <person name="Fu X."/>
            <person name="Pan Q."/>
            <person name="Wang Y."/>
            <person name="Lv Z."/>
            <person name="Lu X."/>
            <person name="Zhang F."/>
            <person name="Jiang W."/>
            <person name="Ma Y."/>
            <person name="Chen M."/>
            <person name="Hao X."/>
            <person name="Li L."/>
            <person name="Tang Y."/>
            <person name="Lv G."/>
            <person name="Zhou Y."/>
            <person name="Sun X."/>
            <person name="Brodelius P.E."/>
            <person name="Rose J.K.C."/>
            <person name="Tang K."/>
        </authorList>
    </citation>
    <scope>NUCLEOTIDE SEQUENCE [LARGE SCALE GENOMIC DNA]</scope>
    <source>
        <strain evidence="8">cv. Huhao1</strain>
        <tissue evidence="7">Leaf</tissue>
    </source>
</reference>
<dbReference type="GO" id="GO:0008270">
    <property type="term" value="F:zinc ion binding"/>
    <property type="evidence" value="ECO:0007669"/>
    <property type="project" value="UniProtKB-KW"/>
</dbReference>
<keyword evidence="2 4" id="KW-0863">Zinc-finger</keyword>
<organism evidence="7 8">
    <name type="scientific">Artemisia annua</name>
    <name type="common">Sweet wormwood</name>
    <dbReference type="NCBI Taxonomy" id="35608"/>
    <lineage>
        <taxon>Eukaryota</taxon>
        <taxon>Viridiplantae</taxon>
        <taxon>Streptophyta</taxon>
        <taxon>Embryophyta</taxon>
        <taxon>Tracheophyta</taxon>
        <taxon>Spermatophyta</taxon>
        <taxon>Magnoliopsida</taxon>
        <taxon>eudicotyledons</taxon>
        <taxon>Gunneridae</taxon>
        <taxon>Pentapetalae</taxon>
        <taxon>asterids</taxon>
        <taxon>campanulids</taxon>
        <taxon>Asterales</taxon>
        <taxon>Asteraceae</taxon>
        <taxon>Asteroideae</taxon>
        <taxon>Anthemideae</taxon>
        <taxon>Artemisiinae</taxon>
        <taxon>Artemisia</taxon>
    </lineage>
</organism>
<keyword evidence="5" id="KW-0812">Transmembrane</keyword>
<feature type="transmembrane region" description="Helical" evidence="5">
    <location>
        <begin position="84"/>
        <end position="102"/>
    </location>
</feature>
<keyword evidence="5" id="KW-0472">Membrane</keyword>
<dbReference type="EMBL" id="PKPP01020967">
    <property type="protein sequence ID" value="PWA34983.1"/>
    <property type="molecule type" value="Genomic_DNA"/>
</dbReference>
<evidence type="ECO:0000259" key="6">
    <source>
        <dbReference type="PROSITE" id="PS51999"/>
    </source>
</evidence>
<dbReference type="AlphaFoldDB" id="A0A2U1KEE7"/>
<dbReference type="PANTHER" id="PTHR33248">
    <property type="entry name" value="ZINC ION-BINDING PROTEIN"/>
    <property type="match status" value="1"/>
</dbReference>
<gene>
    <name evidence="7" type="ORF">CTI12_AA613820</name>
</gene>
<dbReference type="Proteomes" id="UP000245207">
    <property type="component" value="Unassembled WGS sequence"/>
</dbReference>
<evidence type="ECO:0000256" key="4">
    <source>
        <dbReference type="PROSITE-ProRule" id="PRU01343"/>
    </source>
</evidence>
<evidence type="ECO:0000256" key="5">
    <source>
        <dbReference type="SAM" id="Phobius"/>
    </source>
</evidence>
<keyword evidence="1" id="KW-0479">Metal-binding</keyword>
<feature type="domain" description="GRF-type" evidence="6">
    <location>
        <begin position="5"/>
        <end position="48"/>
    </location>
</feature>
<protein>
    <recommendedName>
        <fullName evidence="6">GRF-type domain-containing protein</fullName>
    </recommendedName>
</protein>
<evidence type="ECO:0000256" key="3">
    <source>
        <dbReference type="ARBA" id="ARBA00022833"/>
    </source>
</evidence>
<dbReference type="InterPro" id="IPR010666">
    <property type="entry name" value="Znf_GRF"/>
</dbReference>
<evidence type="ECO:0000256" key="1">
    <source>
        <dbReference type="ARBA" id="ARBA00022723"/>
    </source>
</evidence>
<sequence length="103" mass="12078">MNVLCGCGEVARLRTSWTQHNPARRFLGCPNYLDPTTNCNFFQWVDAPLPNRWYQARMYEMHLNVINAQQEIAQAKNNLSRSNFYNRILIVLIVSMLVIRFIS</sequence>
<name>A0A2U1KEE7_ARTAN</name>
<evidence type="ECO:0000313" key="7">
    <source>
        <dbReference type="EMBL" id="PWA34983.1"/>
    </source>
</evidence>
<proteinExistence type="predicted"/>
<evidence type="ECO:0000256" key="2">
    <source>
        <dbReference type="ARBA" id="ARBA00022771"/>
    </source>
</evidence>
<keyword evidence="3" id="KW-0862">Zinc</keyword>
<keyword evidence="8" id="KW-1185">Reference proteome</keyword>